<dbReference type="PRINTS" id="PR00922">
    <property type="entry name" value="DADACBPTASE3"/>
</dbReference>
<dbReference type="AlphaFoldDB" id="D7BM57"/>
<accession>D7BM57</accession>
<dbReference type="HOGENOM" id="CLU_017692_0_2_11"/>
<dbReference type="Proteomes" id="UP000000376">
    <property type="component" value="Chromosome"/>
</dbReference>
<dbReference type="GO" id="GO:0000270">
    <property type="term" value="P:peptidoglycan metabolic process"/>
    <property type="evidence" value="ECO:0007669"/>
    <property type="project" value="TreeGrafter"/>
</dbReference>
<sequence length="453" mass="48143">MKKVKIGISAVLALIGVYILGDAWDVVPGLFTTKPPLSVPEPYPQVSEPHVTNPKIPNFATLPELDSAQVRTIMEEFRTDERLSGVSSYAVIDPLSGKTVASHNEAKSLRPASTLKYVTAVAALTTLGPNATLDTSVTRVGRDVYLVGGGDVMLAAGDGQPSAVAGRSGLADMARQVAQKLQKAKVSEITVHVDSSRYAQPVYHPSVVAEENTEFVMPLYPVAVDRGRVDSEFVEQPDVRALDAFAERLREQGISVTVGGRKVAPKDSQELVRVHSAPVRELVDVMMVESDNTLAEVLGHEVAIALGESADFSGASAAVKGALRSADFDVTGLVIDDNSGLSEHNRVPVRLLGDILRRVWACDGCDVNALGAALPVGSLQGTLKDRFWDSPAQGLVRAKTGTLSTTTALAGFVSTRSGHPLIFVSIVTDHKENDQLTVRAVIDDALAKLVSQV</sequence>
<dbReference type="OrthoDB" id="56883at2"/>
<keyword evidence="2" id="KW-0378">Hydrolase</keyword>
<protein>
    <submittedName>
        <fullName evidence="3">D-alanyl-D-alaninecarboxypeptidase/ D-alanyl-D-alanine-endopeptidase</fullName>
    </submittedName>
</protein>
<dbReference type="STRING" id="644284.Arch_0248"/>
<dbReference type="GO" id="GO:0006508">
    <property type="term" value="P:proteolysis"/>
    <property type="evidence" value="ECO:0007669"/>
    <property type="project" value="InterPro"/>
</dbReference>
<dbReference type="Gene3D" id="3.40.710.10">
    <property type="entry name" value="DD-peptidase/beta-lactamase superfamily"/>
    <property type="match status" value="2"/>
</dbReference>
<organism evidence="3 4">
    <name type="scientific">Arcanobacterium haemolyticum (strain ATCC 9345 / DSM 20595 / CCM 5947 / CCUG 17215 / LMG 16163 / NBRC 15585 / NCTC 8452 / 11018)</name>
    <dbReference type="NCBI Taxonomy" id="644284"/>
    <lineage>
        <taxon>Bacteria</taxon>
        <taxon>Bacillati</taxon>
        <taxon>Actinomycetota</taxon>
        <taxon>Actinomycetes</taxon>
        <taxon>Actinomycetales</taxon>
        <taxon>Actinomycetaceae</taxon>
        <taxon>Arcanobacterium</taxon>
    </lineage>
</organism>
<dbReference type="PANTHER" id="PTHR30023:SF0">
    <property type="entry name" value="PENICILLIN-SENSITIVE CARBOXYPEPTIDASE A"/>
    <property type="match status" value="1"/>
</dbReference>
<keyword evidence="4" id="KW-1185">Reference proteome</keyword>
<dbReference type="NCBIfam" id="TIGR00666">
    <property type="entry name" value="PBP4"/>
    <property type="match status" value="1"/>
</dbReference>
<name>D7BM57_ARCHD</name>
<gene>
    <name evidence="3" type="ordered locus">Arch_0248</name>
</gene>
<evidence type="ECO:0000313" key="3">
    <source>
        <dbReference type="EMBL" id="ADH92006.1"/>
    </source>
</evidence>
<proteinExistence type="inferred from homology"/>
<dbReference type="SUPFAM" id="SSF56601">
    <property type="entry name" value="beta-lactamase/transpeptidase-like"/>
    <property type="match status" value="1"/>
</dbReference>
<dbReference type="EMBL" id="CP002045">
    <property type="protein sequence ID" value="ADH92006.1"/>
    <property type="molecule type" value="Genomic_DNA"/>
</dbReference>
<dbReference type="PANTHER" id="PTHR30023">
    <property type="entry name" value="D-ALANYL-D-ALANINE CARBOXYPEPTIDASE"/>
    <property type="match status" value="1"/>
</dbReference>
<dbReference type="GO" id="GO:0004185">
    <property type="term" value="F:serine-type carboxypeptidase activity"/>
    <property type="evidence" value="ECO:0007669"/>
    <property type="project" value="InterPro"/>
</dbReference>
<evidence type="ECO:0000256" key="1">
    <source>
        <dbReference type="ARBA" id="ARBA00006096"/>
    </source>
</evidence>
<comment type="similarity">
    <text evidence="1">Belongs to the peptidase S13 family.</text>
</comment>
<dbReference type="Pfam" id="PF02113">
    <property type="entry name" value="Peptidase_S13"/>
    <property type="match status" value="1"/>
</dbReference>
<dbReference type="RefSeq" id="WP_013169504.1">
    <property type="nucleotide sequence ID" value="NC_014218.1"/>
</dbReference>
<evidence type="ECO:0000313" key="4">
    <source>
        <dbReference type="Proteomes" id="UP000000376"/>
    </source>
</evidence>
<dbReference type="eggNOG" id="COG2027">
    <property type="taxonomic scope" value="Bacteria"/>
</dbReference>
<dbReference type="InterPro" id="IPR012338">
    <property type="entry name" value="Beta-lactam/transpept-like"/>
</dbReference>
<dbReference type="MEROPS" id="S13.004"/>
<reference evidence="3 4" key="1">
    <citation type="journal article" date="2010" name="Stand. Genomic Sci.">
        <title>Complete genome sequence of Arcanobacterium haemolyticum type strain (11018).</title>
        <authorList>
            <person name="Yasawong M."/>
            <person name="Teshima H."/>
            <person name="Lapidus A."/>
            <person name="Nolan M."/>
            <person name="Lucas S."/>
            <person name="Glavina Del Rio T."/>
            <person name="Tice H."/>
            <person name="Cheng J."/>
            <person name="Bruce D."/>
            <person name="Detter C."/>
            <person name="Tapia R."/>
            <person name="Han C."/>
            <person name="Goodwin L."/>
            <person name="Pitluck S."/>
            <person name="Liolios K."/>
            <person name="Ivanova N."/>
            <person name="Mavromatis K."/>
            <person name="Mikhailova N."/>
            <person name="Pati A."/>
            <person name="Chen A."/>
            <person name="Palaniappan K."/>
            <person name="Land M."/>
            <person name="Hauser L."/>
            <person name="Chang Y."/>
            <person name="Jeffries C."/>
            <person name="Rohde M."/>
            <person name="Sikorski J."/>
            <person name="Pukall R."/>
            <person name="Goker M."/>
            <person name="Woyke T."/>
            <person name="Bristow J."/>
            <person name="Eisen J."/>
            <person name="Markowitz V."/>
            <person name="Hugenholtz P."/>
            <person name="Kyrpides N."/>
            <person name="Klenk H."/>
        </authorList>
    </citation>
    <scope>NUCLEOTIDE SEQUENCE [LARGE SCALE GENOMIC DNA]</scope>
    <source>
        <strain evidence="4">ATCC 9345 / DSM 20595 / CCUG 17215 / LMG 16163 / NBRC 15585 / NCTC 8452 / 11018</strain>
    </source>
</reference>
<dbReference type="InterPro" id="IPR000667">
    <property type="entry name" value="Peptidase_S13"/>
</dbReference>
<dbReference type="KEGG" id="ahe:Arch_0248"/>
<evidence type="ECO:0000256" key="2">
    <source>
        <dbReference type="ARBA" id="ARBA00022801"/>
    </source>
</evidence>